<accession>A0A4Y2LZ95</accession>
<dbReference type="EMBL" id="BGPR01006493">
    <property type="protein sequence ID" value="GBN19453.1"/>
    <property type="molecule type" value="Genomic_DNA"/>
</dbReference>
<name>A0A4Y2LZ95_ARAVE</name>
<protein>
    <submittedName>
        <fullName evidence="1">Uncharacterized protein</fullName>
    </submittedName>
</protein>
<proteinExistence type="predicted"/>
<comment type="caution">
    <text evidence="1">The sequence shown here is derived from an EMBL/GenBank/DDBJ whole genome shotgun (WGS) entry which is preliminary data.</text>
</comment>
<sequence>MSTVGGPINLPHLSPFPYALRKGHSRGWRGGRVAPKAFFQTSNMPLRRSKSTAMVDPQHKCQIGYRAAEGKSDTFLVPQKQIILTVKRRFRLERRNCRSPSKNTMGSVGLSN</sequence>
<dbReference type="Proteomes" id="UP000499080">
    <property type="component" value="Unassembled WGS sequence"/>
</dbReference>
<keyword evidence="2" id="KW-1185">Reference proteome</keyword>
<evidence type="ECO:0000313" key="1">
    <source>
        <dbReference type="EMBL" id="GBN19453.1"/>
    </source>
</evidence>
<organism evidence="1 2">
    <name type="scientific">Araneus ventricosus</name>
    <name type="common">Orbweaver spider</name>
    <name type="synonym">Epeira ventricosa</name>
    <dbReference type="NCBI Taxonomy" id="182803"/>
    <lineage>
        <taxon>Eukaryota</taxon>
        <taxon>Metazoa</taxon>
        <taxon>Ecdysozoa</taxon>
        <taxon>Arthropoda</taxon>
        <taxon>Chelicerata</taxon>
        <taxon>Arachnida</taxon>
        <taxon>Araneae</taxon>
        <taxon>Araneomorphae</taxon>
        <taxon>Entelegynae</taxon>
        <taxon>Araneoidea</taxon>
        <taxon>Araneidae</taxon>
        <taxon>Araneus</taxon>
    </lineage>
</organism>
<reference evidence="1 2" key="1">
    <citation type="journal article" date="2019" name="Sci. Rep.">
        <title>Orb-weaving spider Araneus ventricosus genome elucidates the spidroin gene catalogue.</title>
        <authorList>
            <person name="Kono N."/>
            <person name="Nakamura H."/>
            <person name="Ohtoshi R."/>
            <person name="Moran D.A.P."/>
            <person name="Shinohara A."/>
            <person name="Yoshida Y."/>
            <person name="Fujiwara M."/>
            <person name="Mori M."/>
            <person name="Tomita M."/>
            <person name="Arakawa K."/>
        </authorList>
    </citation>
    <scope>NUCLEOTIDE SEQUENCE [LARGE SCALE GENOMIC DNA]</scope>
</reference>
<dbReference type="AlphaFoldDB" id="A0A4Y2LZ95"/>
<evidence type="ECO:0000313" key="2">
    <source>
        <dbReference type="Proteomes" id="UP000499080"/>
    </source>
</evidence>
<gene>
    <name evidence="1" type="ORF">AVEN_270875_1</name>
</gene>